<evidence type="ECO:0000313" key="4">
    <source>
        <dbReference type="Proteomes" id="UP000440513"/>
    </source>
</evidence>
<reference evidence="3 4" key="1">
    <citation type="submission" date="2019-08" db="EMBL/GenBank/DDBJ databases">
        <title>In-depth cultivation of the pig gut microbiome towards novel bacterial diversity and tailored functional studies.</title>
        <authorList>
            <person name="Wylensek D."/>
            <person name="Hitch T.C.A."/>
            <person name="Clavel T."/>
        </authorList>
    </citation>
    <scope>NUCLEOTIDE SEQUENCE [LARGE SCALE GENOMIC DNA]</scope>
    <source>
        <strain evidence="3 4">BSM-380-WT-5A</strain>
    </source>
</reference>
<name>A0A7X2P2V3_9FIRM</name>
<comment type="caution">
    <text evidence="3">The sequence shown here is derived from an EMBL/GenBank/DDBJ whole genome shotgun (WGS) entry which is preliminary data.</text>
</comment>
<dbReference type="InterPro" id="IPR036291">
    <property type="entry name" value="NAD(P)-bd_dom_sf"/>
</dbReference>
<dbReference type="InterPro" id="IPR020904">
    <property type="entry name" value="Sc_DH/Rdtase_CS"/>
</dbReference>
<keyword evidence="2" id="KW-0560">Oxidoreductase</keyword>
<dbReference type="PANTHER" id="PTHR42760:SF133">
    <property type="entry name" value="3-OXOACYL-[ACYL-CARRIER-PROTEIN] REDUCTASE"/>
    <property type="match status" value="1"/>
</dbReference>
<dbReference type="SUPFAM" id="SSF51735">
    <property type="entry name" value="NAD(P)-binding Rossmann-fold domains"/>
    <property type="match status" value="1"/>
</dbReference>
<organism evidence="3 4">
    <name type="scientific">Oliverpabstia intestinalis</name>
    <dbReference type="NCBI Taxonomy" id="2606633"/>
    <lineage>
        <taxon>Bacteria</taxon>
        <taxon>Bacillati</taxon>
        <taxon>Bacillota</taxon>
        <taxon>Clostridia</taxon>
        <taxon>Lachnospirales</taxon>
        <taxon>Lachnospiraceae</taxon>
        <taxon>Oliverpabstia</taxon>
    </lineage>
</organism>
<accession>A0A7X2P2V3</accession>
<dbReference type="AlphaFoldDB" id="A0A7X2P2V3"/>
<dbReference type="NCBIfam" id="NF005559">
    <property type="entry name" value="PRK07231.1"/>
    <property type="match status" value="1"/>
</dbReference>
<gene>
    <name evidence="3" type="ORF">FYJ57_04980</name>
</gene>
<dbReference type="RefSeq" id="WP_154431748.1">
    <property type="nucleotide sequence ID" value="NZ_JBQHQP010000013.1"/>
</dbReference>
<evidence type="ECO:0000256" key="2">
    <source>
        <dbReference type="ARBA" id="ARBA00023002"/>
    </source>
</evidence>
<dbReference type="PANTHER" id="PTHR42760">
    <property type="entry name" value="SHORT-CHAIN DEHYDROGENASES/REDUCTASES FAMILY MEMBER"/>
    <property type="match status" value="1"/>
</dbReference>
<evidence type="ECO:0000256" key="1">
    <source>
        <dbReference type="ARBA" id="ARBA00006484"/>
    </source>
</evidence>
<proteinExistence type="inferred from homology"/>
<dbReference type="FunFam" id="3.40.50.720:FF:000084">
    <property type="entry name" value="Short-chain dehydrogenase reductase"/>
    <property type="match status" value="1"/>
</dbReference>
<keyword evidence="4" id="KW-1185">Reference proteome</keyword>
<dbReference type="PROSITE" id="PS00061">
    <property type="entry name" value="ADH_SHORT"/>
    <property type="match status" value="1"/>
</dbReference>
<dbReference type="Gene3D" id="3.40.50.720">
    <property type="entry name" value="NAD(P)-binding Rossmann-like Domain"/>
    <property type="match status" value="1"/>
</dbReference>
<dbReference type="InterPro" id="IPR002347">
    <property type="entry name" value="SDR_fam"/>
</dbReference>
<dbReference type="Pfam" id="PF13561">
    <property type="entry name" value="adh_short_C2"/>
    <property type="match status" value="1"/>
</dbReference>
<sequence length="245" mass="25963">MLKGKTAIVTGGTRGIGFSIVKRYLENGANVAIAGSRQESVEKAMENLGEYQGRVMGIWPNLGSPEEVAEAFASVKEKFGSLDILANNAGISSRTSLYDYTLEEFQKIVDINLTAVFICSQAAARIMKDQGGGVIINTSSMVGEYGQPSGCGYPATKFAVNGLTKSLARELAKDHIRVNAVAPGVTRTDMVAALPKEMVERISAGIPLGRMGEPLDIANAYLYLASDLASYVTGITLRVDGAAMT</sequence>
<dbReference type="GO" id="GO:0008206">
    <property type="term" value="P:bile acid metabolic process"/>
    <property type="evidence" value="ECO:0007669"/>
    <property type="project" value="UniProtKB-ARBA"/>
</dbReference>
<evidence type="ECO:0000313" key="3">
    <source>
        <dbReference type="EMBL" id="MST66095.1"/>
    </source>
</evidence>
<dbReference type="GO" id="GO:0016616">
    <property type="term" value="F:oxidoreductase activity, acting on the CH-OH group of donors, NAD or NADP as acceptor"/>
    <property type="evidence" value="ECO:0007669"/>
    <property type="project" value="TreeGrafter"/>
</dbReference>
<dbReference type="PRINTS" id="PR00081">
    <property type="entry name" value="GDHRDH"/>
</dbReference>
<dbReference type="PRINTS" id="PR00080">
    <property type="entry name" value="SDRFAMILY"/>
</dbReference>
<dbReference type="Proteomes" id="UP000440513">
    <property type="component" value="Unassembled WGS sequence"/>
</dbReference>
<comment type="similarity">
    <text evidence="1">Belongs to the short-chain dehydrogenases/reductases (SDR) family.</text>
</comment>
<dbReference type="EMBL" id="VUMS01000007">
    <property type="protein sequence ID" value="MST66095.1"/>
    <property type="molecule type" value="Genomic_DNA"/>
</dbReference>
<protein>
    <submittedName>
        <fullName evidence="3">3-oxoacyl-ACP reductase FabG</fullName>
    </submittedName>
</protein>